<evidence type="ECO:0000313" key="2">
    <source>
        <dbReference type="EMBL" id="KAF5371586.1"/>
    </source>
</evidence>
<gene>
    <name evidence="2" type="ORF">D9758_003424</name>
</gene>
<evidence type="ECO:0000256" key="1">
    <source>
        <dbReference type="SAM" id="MobiDB-lite"/>
    </source>
</evidence>
<accession>A0A8H5LW70</accession>
<organism evidence="2 3">
    <name type="scientific">Tetrapyrgos nigripes</name>
    <dbReference type="NCBI Taxonomy" id="182062"/>
    <lineage>
        <taxon>Eukaryota</taxon>
        <taxon>Fungi</taxon>
        <taxon>Dikarya</taxon>
        <taxon>Basidiomycota</taxon>
        <taxon>Agaricomycotina</taxon>
        <taxon>Agaricomycetes</taxon>
        <taxon>Agaricomycetidae</taxon>
        <taxon>Agaricales</taxon>
        <taxon>Marasmiineae</taxon>
        <taxon>Marasmiaceae</taxon>
        <taxon>Tetrapyrgos</taxon>
    </lineage>
</organism>
<comment type="caution">
    <text evidence="2">The sequence shown here is derived from an EMBL/GenBank/DDBJ whole genome shotgun (WGS) entry which is preliminary data.</text>
</comment>
<dbReference type="AlphaFoldDB" id="A0A8H5LW70"/>
<dbReference type="EMBL" id="JAACJM010000007">
    <property type="protein sequence ID" value="KAF5371586.1"/>
    <property type="molecule type" value="Genomic_DNA"/>
</dbReference>
<keyword evidence="3" id="KW-1185">Reference proteome</keyword>
<feature type="compositionally biased region" description="Basic and acidic residues" evidence="1">
    <location>
        <begin position="7"/>
        <end position="18"/>
    </location>
</feature>
<dbReference type="Proteomes" id="UP000559256">
    <property type="component" value="Unassembled WGS sequence"/>
</dbReference>
<name>A0A8H5LW70_9AGAR</name>
<sequence length="93" mass="9811">MSSAELSKPEQGEQKDQAEAQAGVTPVGETEATTTPTKPKEAQVDDPSSAANTNSGTVEEDFDPNAPVRPDYNPRGQVVHPFSGPKKPPPSRP</sequence>
<reference evidence="2 3" key="1">
    <citation type="journal article" date="2020" name="ISME J.">
        <title>Uncovering the hidden diversity of litter-decomposition mechanisms in mushroom-forming fungi.</title>
        <authorList>
            <person name="Floudas D."/>
            <person name="Bentzer J."/>
            <person name="Ahren D."/>
            <person name="Johansson T."/>
            <person name="Persson P."/>
            <person name="Tunlid A."/>
        </authorList>
    </citation>
    <scope>NUCLEOTIDE SEQUENCE [LARGE SCALE GENOMIC DNA]</scope>
    <source>
        <strain evidence="2 3">CBS 291.85</strain>
    </source>
</reference>
<proteinExistence type="predicted"/>
<feature type="region of interest" description="Disordered" evidence="1">
    <location>
        <begin position="1"/>
        <end position="93"/>
    </location>
</feature>
<evidence type="ECO:0000313" key="3">
    <source>
        <dbReference type="Proteomes" id="UP000559256"/>
    </source>
</evidence>
<protein>
    <submittedName>
        <fullName evidence="2">Uncharacterized protein</fullName>
    </submittedName>
</protein>
<feature type="compositionally biased region" description="Low complexity" evidence="1">
    <location>
        <begin position="23"/>
        <end position="37"/>
    </location>
</feature>